<gene>
    <name evidence="1" type="ORF">ABE541_16020</name>
</gene>
<evidence type="ECO:0000313" key="1">
    <source>
        <dbReference type="EMBL" id="MEN5378771.1"/>
    </source>
</evidence>
<evidence type="ECO:0008006" key="3">
    <source>
        <dbReference type="Google" id="ProtNLM"/>
    </source>
</evidence>
<dbReference type="Proteomes" id="UP001409291">
    <property type="component" value="Unassembled WGS sequence"/>
</dbReference>
<keyword evidence="2" id="KW-1185">Reference proteome</keyword>
<reference evidence="1 2" key="1">
    <citation type="submission" date="2024-04" db="EMBL/GenBank/DDBJ databases">
        <title>WGS of bacteria from Torrens River.</title>
        <authorList>
            <person name="Wyrsch E.R."/>
            <person name="Drigo B."/>
        </authorList>
    </citation>
    <scope>NUCLEOTIDE SEQUENCE [LARGE SCALE GENOMIC DNA]</scope>
    <source>
        <strain evidence="1 2">TWI391</strain>
    </source>
</reference>
<dbReference type="EMBL" id="JBDJNQ010000007">
    <property type="protein sequence ID" value="MEN5378771.1"/>
    <property type="molecule type" value="Genomic_DNA"/>
</dbReference>
<organism evidence="1 2">
    <name type="scientific">Sphingobacterium kitahiroshimense</name>
    <dbReference type="NCBI Taxonomy" id="470446"/>
    <lineage>
        <taxon>Bacteria</taxon>
        <taxon>Pseudomonadati</taxon>
        <taxon>Bacteroidota</taxon>
        <taxon>Sphingobacteriia</taxon>
        <taxon>Sphingobacteriales</taxon>
        <taxon>Sphingobacteriaceae</taxon>
        <taxon>Sphingobacterium</taxon>
    </lineage>
</organism>
<dbReference type="RefSeq" id="WP_346581682.1">
    <property type="nucleotide sequence ID" value="NZ_JBDJNQ010000007.1"/>
</dbReference>
<evidence type="ECO:0000313" key="2">
    <source>
        <dbReference type="Proteomes" id="UP001409291"/>
    </source>
</evidence>
<comment type="caution">
    <text evidence="1">The sequence shown here is derived from an EMBL/GenBank/DDBJ whole genome shotgun (WGS) entry which is preliminary data.</text>
</comment>
<sequence>MKYKIAHIDESDQAINQFYHNFKSDFDIVKIKVDSDSEVHSLIEKALEKEVDAVVVDYLLIEEGEVNFNGNVLFDEFKKIRPHIPIIMLTSHEPEAIDHMKNVHIIYSKDLMDGESNVELDLLKAKIKISISNYYKLIDDTRLRIEALVYKRNVENGLSLLEEEDLAKSFVVMDELEPQAKGLPSHLTHPHEITKLTDFVSQTRQILEELKKANNK</sequence>
<protein>
    <recommendedName>
        <fullName evidence="3">Response regulatory domain-containing protein</fullName>
    </recommendedName>
</protein>
<name>A0ABV0BVG4_9SPHI</name>
<proteinExistence type="predicted"/>
<accession>A0ABV0BVG4</accession>